<name>A0A1R3K9I9_9ROSI</name>
<evidence type="ECO:0000313" key="1">
    <source>
        <dbReference type="EMBL" id="OMP03765.1"/>
    </source>
</evidence>
<dbReference type="OrthoDB" id="1587117at2759"/>
<dbReference type="Proteomes" id="UP000187203">
    <property type="component" value="Unassembled WGS sequence"/>
</dbReference>
<protein>
    <submittedName>
        <fullName evidence="1">Uncharacterized protein</fullName>
    </submittedName>
</protein>
<keyword evidence="2" id="KW-1185">Reference proteome</keyword>
<sequence length="85" mass="9386">MGKFCQGLQWREVDVKFSVASGRTWINPVANIIPAAKALIMKKKFLSGRKALIVFPSRGTQTPMAPATKMDAMAAAWYFRAKGLL</sequence>
<comment type="caution">
    <text evidence="1">The sequence shown here is derived from an EMBL/GenBank/DDBJ whole genome shotgun (WGS) entry which is preliminary data.</text>
</comment>
<gene>
    <name evidence="1" type="ORF">COLO4_10211</name>
</gene>
<dbReference type="EMBL" id="AWUE01014423">
    <property type="protein sequence ID" value="OMP03765.1"/>
    <property type="molecule type" value="Genomic_DNA"/>
</dbReference>
<proteinExistence type="predicted"/>
<accession>A0A1R3K9I9</accession>
<organism evidence="1 2">
    <name type="scientific">Corchorus olitorius</name>
    <dbReference type="NCBI Taxonomy" id="93759"/>
    <lineage>
        <taxon>Eukaryota</taxon>
        <taxon>Viridiplantae</taxon>
        <taxon>Streptophyta</taxon>
        <taxon>Embryophyta</taxon>
        <taxon>Tracheophyta</taxon>
        <taxon>Spermatophyta</taxon>
        <taxon>Magnoliopsida</taxon>
        <taxon>eudicotyledons</taxon>
        <taxon>Gunneridae</taxon>
        <taxon>Pentapetalae</taxon>
        <taxon>rosids</taxon>
        <taxon>malvids</taxon>
        <taxon>Malvales</taxon>
        <taxon>Malvaceae</taxon>
        <taxon>Grewioideae</taxon>
        <taxon>Apeibeae</taxon>
        <taxon>Corchorus</taxon>
    </lineage>
</organism>
<reference evidence="2" key="1">
    <citation type="submission" date="2013-09" db="EMBL/GenBank/DDBJ databases">
        <title>Corchorus olitorius genome sequencing.</title>
        <authorList>
            <person name="Alam M."/>
            <person name="Haque M.S."/>
            <person name="Islam M.S."/>
            <person name="Emdad E.M."/>
            <person name="Islam M.M."/>
            <person name="Ahmed B."/>
            <person name="Halim A."/>
            <person name="Hossen Q.M.M."/>
            <person name="Hossain M.Z."/>
            <person name="Ahmed R."/>
            <person name="Khan M.M."/>
            <person name="Islam R."/>
            <person name="Rashid M.M."/>
            <person name="Khan S.A."/>
            <person name="Rahman M.S."/>
            <person name="Alam M."/>
            <person name="Yahiya A.S."/>
            <person name="Khan M.S."/>
            <person name="Azam M.S."/>
            <person name="Haque T."/>
            <person name="Lashkar M.Z.H."/>
            <person name="Akhand A.I."/>
            <person name="Morshed G."/>
            <person name="Roy S."/>
            <person name="Uddin K.S."/>
            <person name="Rabeya T."/>
            <person name="Hossain A.S."/>
            <person name="Chowdhury A."/>
            <person name="Snigdha A.R."/>
            <person name="Mortoza M.S."/>
            <person name="Matin S.A."/>
            <person name="Hoque S.M.E."/>
            <person name="Islam M.K."/>
            <person name="Roy D.K."/>
            <person name="Haider R."/>
            <person name="Moosa M.M."/>
            <person name="Elias S.M."/>
            <person name="Hasan A.M."/>
            <person name="Jahan S."/>
            <person name="Shafiuddin M."/>
            <person name="Mahmood N."/>
            <person name="Shommy N.S."/>
        </authorList>
    </citation>
    <scope>NUCLEOTIDE SEQUENCE [LARGE SCALE GENOMIC DNA]</scope>
    <source>
        <strain evidence="2">cv. O-4</strain>
    </source>
</reference>
<dbReference type="AlphaFoldDB" id="A0A1R3K9I9"/>
<evidence type="ECO:0000313" key="2">
    <source>
        <dbReference type="Proteomes" id="UP000187203"/>
    </source>
</evidence>